<organism evidence="8 9">
    <name type="scientific">Natronobacterium haloterrestre</name>
    <name type="common">Halobiforma haloterrestris</name>
    <dbReference type="NCBI Taxonomy" id="148448"/>
    <lineage>
        <taxon>Archaea</taxon>
        <taxon>Methanobacteriati</taxon>
        <taxon>Methanobacteriota</taxon>
        <taxon>Stenosarchaea group</taxon>
        <taxon>Halobacteria</taxon>
        <taxon>Halobacteriales</taxon>
        <taxon>Natrialbaceae</taxon>
        <taxon>Natronobacterium</taxon>
    </lineage>
</organism>
<reference evidence="9" key="1">
    <citation type="submission" date="2016-10" db="EMBL/GenBank/DDBJ databases">
        <authorList>
            <person name="Varghese N."/>
            <person name="Submissions S."/>
        </authorList>
    </citation>
    <scope>NUCLEOTIDE SEQUENCE [LARGE SCALE GENOMIC DNA]</scope>
    <source>
        <strain evidence="9">DSM 13078</strain>
    </source>
</reference>
<dbReference type="GO" id="GO:0009097">
    <property type="term" value="P:isoleucine biosynthetic process"/>
    <property type="evidence" value="ECO:0007669"/>
    <property type="project" value="TreeGrafter"/>
</dbReference>
<dbReference type="GO" id="GO:0005948">
    <property type="term" value="C:acetolactate synthase complex"/>
    <property type="evidence" value="ECO:0007669"/>
    <property type="project" value="TreeGrafter"/>
</dbReference>
<evidence type="ECO:0000313" key="9">
    <source>
        <dbReference type="Proteomes" id="UP000199161"/>
    </source>
</evidence>
<dbReference type="GO" id="GO:0000287">
    <property type="term" value="F:magnesium ion binding"/>
    <property type="evidence" value="ECO:0007669"/>
    <property type="project" value="InterPro"/>
</dbReference>
<evidence type="ECO:0000256" key="2">
    <source>
        <dbReference type="ARBA" id="ARBA00023052"/>
    </source>
</evidence>
<evidence type="ECO:0000256" key="3">
    <source>
        <dbReference type="RuleBase" id="RU362132"/>
    </source>
</evidence>
<dbReference type="InterPro" id="IPR029035">
    <property type="entry name" value="DHS-like_NAD/FAD-binding_dom"/>
</dbReference>
<dbReference type="SUPFAM" id="SSF52518">
    <property type="entry name" value="Thiamin diphosphate-binding fold (THDP-binding)"/>
    <property type="match status" value="2"/>
</dbReference>
<dbReference type="EMBL" id="FOKW01000001">
    <property type="protein sequence ID" value="SFB73939.1"/>
    <property type="molecule type" value="Genomic_DNA"/>
</dbReference>
<proteinExistence type="inferred from homology"/>
<dbReference type="Pfam" id="PF02776">
    <property type="entry name" value="TPP_enzyme_N"/>
    <property type="match status" value="1"/>
</dbReference>
<dbReference type="GO" id="GO:0050660">
    <property type="term" value="F:flavin adenine dinucleotide binding"/>
    <property type="evidence" value="ECO:0007669"/>
    <property type="project" value="TreeGrafter"/>
</dbReference>
<keyword evidence="2 3" id="KW-0786">Thiamine pyrophosphate</keyword>
<dbReference type="PANTHER" id="PTHR18968">
    <property type="entry name" value="THIAMINE PYROPHOSPHATE ENZYMES"/>
    <property type="match status" value="1"/>
</dbReference>
<evidence type="ECO:0000256" key="4">
    <source>
        <dbReference type="SAM" id="Coils"/>
    </source>
</evidence>
<dbReference type="Proteomes" id="UP000199161">
    <property type="component" value="Unassembled WGS sequence"/>
</dbReference>
<dbReference type="CDD" id="cd07035">
    <property type="entry name" value="TPP_PYR_POX_like"/>
    <property type="match status" value="1"/>
</dbReference>
<dbReference type="Gene3D" id="3.40.50.1220">
    <property type="entry name" value="TPP-binding domain"/>
    <property type="match status" value="1"/>
</dbReference>
<dbReference type="RefSeq" id="WP_089785211.1">
    <property type="nucleotide sequence ID" value="NZ_FOKW01000001.1"/>
</dbReference>
<feature type="domain" description="Thiamine pyrophosphate enzyme central" evidence="5">
    <location>
        <begin position="189"/>
        <end position="323"/>
    </location>
</feature>
<dbReference type="InterPro" id="IPR012001">
    <property type="entry name" value="Thiamin_PyroP_enz_TPP-bd_dom"/>
</dbReference>
<evidence type="ECO:0000259" key="5">
    <source>
        <dbReference type="Pfam" id="PF00205"/>
    </source>
</evidence>
<dbReference type="GO" id="GO:0030976">
    <property type="term" value="F:thiamine pyrophosphate binding"/>
    <property type="evidence" value="ECO:0007669"/>
    <property type="project" value="InterPro"/>
</dbReference>
<dbReference type="InterPro" id="IPR012000">
    <property type="entry name" value="Thiamin_PyroP_enz_cen_dom"/>
</dbReference>
<feature type="domain" description="Thiamine pyrophosphate enzyme TPP-binding" evidence="6">
    <location>
        <begin position="387"/>
        <end position="536"/>
    </location>
</feature>
<dbReference type="PANTHER" id="PTHR18968:SF167">
    <property type="entry name" value="ACETOLACTATE SYNTHASE LARGE SUBUNIT ILVB2-RELATED"/>
    <property type="match status" value="1"/>
</dbReference>
<evidence type="ECO:0000256" key="1">
    <source>
        <dbReference type="ARBA" id="ARBA00007812"/>
    </source>
</evidence>
<keyword evidence="4" id="KW-0175">Coiled coil</keyword>
<dbReference type="GO" id="GO:0003984">
    <property type="term" value="F:acetolactate synthase activity"/>
    <property type="evidence" value="ECO:0007669"/>
    <property type="project" value="TreeGrafter"/>
</dbReference>
<comment type="similarity">
    <text evidence="1 3">Belongs to the TPP enzyme family.</text>
</comment>
<evidence type="ECO:0000259" key="7">
    <source>
        <dbReference type="Pfam" id="PF02776"/>
    </source>
</evidence>
<protein>
    <submittedName>
        <fullName evidence="8">Acetolactate synthase, large subunit</fullName>
    </submittedName>
</protein>
<dbReference type="PROSITE" id="PS00187">
    <property type="entry name" value="TPP_ENZYMES"/>
    <property type="match status" value="1"/>
</dbReference>
<accession>A0A1I1DG23</accession>
<dbReference type="InterPro" id="IPR045229">
    <property type="entry name" value="TPP_enz"/>
</dbReference>
<dbReference type="Gene3D" id="3.40.50.970">
    <property type="match status" value="2"/>
</dbReference>
<dbReference type="Pfam" id="PF02775">
    <property type="entry name" value="TPP_enzyme_C"/>
    <property type="match status" value="1"/>
</dbReference>
<evidence type="ECO:0000259" key="6">
    <source>
        <dbReference type="Pfam" id="PF02775"/>
    </source>
</evidence>
<gene>
    <name evidence="8" type="ORF">SAMN05444422_101618</name>
</gene>
<dbReference type="OrthoDB" id="6837at2157"/>
<dbReference type="GO" id="GO:0044272">
    <property type="term" value="P:sulfur compound biosynthetic process"/>
    <property type="evidence" value="ECO:0007669"/>
    <property type="project" value="UniProtKB-ARBA"/>
</dbReference>
<evidence type="ECO:0000313" key="8">
    <source>
        <dbReference type="EMBL" id="SFB73939.1"/>
    </source>
</evidence>
<dbReference type="InterPro" id="IPR011766">
    <property type="entry name" value="TPP_enzyme_TPP-bd"/>
</dbReference>
<dbReference type="SUPFAM" id="SSF52467">
    <property type="entry name" value="DHS-like NAD/FAD-binding domain"/>
    <property type="match status" value="1"/>
</dbReference>
<name>A0A1I1DG23_NATHA</name>
<dbReference type="InterPro" id="IPR029061">
    <property type="entry name" value="THDP-binding"/>
</dbReference>
<dbReference type="CDD" id="cd00568">
    <property type="entry name" value="TPP_enzymes"/>
    <property type="match status" value="1"/>
</dbReference>
<feature type="coiled-coil region" evidence="4">
    <location>
        <begin position="313"/>
        <end position="340"/>
    </location>
</feature>
<dbReference type="AlphaFoldDB" id="A0A1I1DG23"/>
<dbReference type="Pfam" id="PF00205">
    <property type="entry name" value="TPP_enzyme_M"/>
    <property type="match status" value="1"/>
</dbReference>
<sequence>MQVNEAVIDCLVDNGIDTLFGIPGKQTLPLNESIGERDDIEFVMARHETAVSHQAWGYAETSGEMAATVVIPGPGDMNAMNGLKNAKNDCTPMLHIAVETEPEIRGGDGIHETPPDTYDNVVKENVTVETPHSTVAELERAIEVARTPPKGPVRVGIPKNFLPMDVPLAASGETEEPANAPGDVPADDLAAAADLLADAAAPIIVAGGGVRSAEAADELRAVAERLEAPVITTYKGKGTFPDDHDLAAGTLCGGTGTAVKECIAEADAALGVGTDFDAVTTKNWSIEIPEDLVHVTLEASDVGTGYEPTVGIVADAAKTLAALEDELADSDREIANEAGLERARQARTGTRDRIAALREGDEPPLTTVSALEALRETIPRDAVVTADAGGFRLWTLVAFEAYDPRDYVNPGSWATMGTGVPSAIGAAIANPDGDVVALTGDGGLMMCVHELHTIAEEELDVTVVVLNNSDYAIISEEAERSYRMGESEYGWTDVPIDFVAVADGMGLETMRAETPDRIAATVGEALERDGPTLVEVPTDPLEPQASVWMNADE</sequence>
<keyword evidence="9" id="KW-1185">Reference proteome</keyword>
<dbReference type="InterPro" id="IPR000399">
    <property type="entry name" value="TPP-bd_CS"/>
</dbReference>
<dbReference type="GO" id="GO:0009099">
    <property type="term" value="P:L-valine biosynthetic process"/>
    <property type="evidence" value="ECO:0007669"/>
    <property type="project" value="TreeGrafter"/>
</dbReference>
<feature type="domain" description="Thiamine pyrophosphate enzyme N-terminal TPP-binding" evidence="7">
    <location>
        <begin position="1"/>
        <end position="111"/>
    </location>
</feature>